<gene>
    <name evidence="1" type="ORF">AXK60_20865</name>
</gene>
<proteinExistence type="predicted"/>
<organism evidence="1 2">
    <name type="scientific">Tsukamurella pseudospumae</name>
    <dbReference type="NCBI Taxonomy" id="239498"/>
    <lineage>
        <taxon>Bacteria</taxon>
        <taxon>Bacillati</taxon>
        <taxon>Actinomycetota</taxon>
        <taxon>Actinomycetes</taxon>
        <taxon>Mycobacteriales</taxon>
        <taxon>Tsukamurellaceae</taxon>
        <taxon>Tsukamurella</taxon>
    </lineage>
</organism>
<dbReference type="STRING" id="239498.AXK60_20865"/>
<reference evidence="2" key="1">
    <citation type="submission" date="2016-02" db="EMBL/GenBank/DDBJ databases">
        <authorList>
            <person name="Wen L."/>
            <person name="He K."/>
            <person name="Yang H."/>
        </authorList>
    </citation>
    <scope>NUCLEOTIDE SEQUENCE [LARGE SCALE GENOMIC DNA]</scope>
    <source>
        <strain evidence="2">JCM 15929</strain>
    </source>
</reference>
<accession>A0A138AV22</accession>
<evidence type="ECO:0000313" key="2">
    <source>
        <dbReference type="Proteomes" id="UP000070258"/>
    </source>
</evidence>
<dbReference type="RefSeq" id="WP_068570036.1">
    <property type="nucleotide sequence ID" value="NZ_LSRF01000004.1"/>
</dbReference>
<dbReference type="OrthoDB" id="5124265at2"/>
<dbReference type="Proteomes" id="UP000070258">
    <property type="component" value="Unassembled WGS sequence"/>
</dbReference>
<dbReference type="AlphaFoldDB" id="A0A138AV22"/>
<protein>
    <submittedName>
        <fullName evidence="1">Uncharacterized protein</fullName>
    </submittedName>
</protein>
<sequence>MNLIVRGDHLESTEATPAPVPPHLAAVVEARGALLVWRIDRDEPLPDALIHDHAAALEWLPEVYGPMVTEGALSAAARLVRPAASAAVGAVRRLAHLAWCGAWWPAGLALPALSSDLLAAETAFRTAELEYLLDDPDAVEYALDGARHAVRAAEEADGVLAARLRDLLEDNGIAAVAVDARQEDWALAAGHGAAGAPPGITVASGATPVAWAGVPAQTVAADAPATWELVQHEGAQVLRIAVPAVGRGARLIARFGPEPVTVTAEYDGLAYRGETPAPPALLRLRAEERVLRVHDARMASAAPDPEPADERAAVLAFAATRLADPWTAAERVAGGGAR</sequence>
<name>A0A138AV22_9ACTN</name>
<comment type="caution">
    <text evidence="1">The sequence shown here is derived from an EMBL/GenBank/DDBJ whole genome shotgun (WGS) entry which is preliminary data.</text>
</comment>
<evidence type="ECO:0000313" key="1">
    <source>
        <dbReference type="EMBL" id="KXP14274.1"/>
    </source>
</evidence>
<dbReference type="EMBL" id="LSRF01000004">
    <property type="protein sequence ID" value="KXP14274.1"/>
    <property type="molecule type" value="Genomic_DNA"/>
</dbReference>